<accession>A0A382KFI4</accession>
<sequence>MRNPIAVFTFLIFSTAAYTQESVTLADYQRAERFLSTNTGALVYHANVSPNWLDGGRMWYRNTTADGAEFIIVDPKAKTREHAFDHERLASALS</sequence>
<dbReference type="AlphaFoldDB" id="A0A382KFI4"/>
<dbReference type="EMBL" id="UINC01080144">
    <property type="protein sequence ID" value="SVC22816.1"/>
    <property type="molecule type" value="Genomic_DNA"/>
</dbReference>
<gene>
    <name evidence="1" type="ORF">METZ01_LOCUS275670</name>
</gene>
<evidence type="ECO:0008006" key="2">
    <source>
        <dbReference type="Google" id="ProtNLM"/>
    </source>
</evidence>
<feature type="non-terminal residue" evidence="1">
    <location>
        <position position="94"/>
    </location>
</feature>
<proteinExistence type="predicted"/>
<reference evidence="1" key="1">
    <citation type="submission" date="2018-05" db="EMBL/GenBank/DDBJ databases">
        <authorList>
            <person name="Lanie J.A."/>
            <person name="Ng W.-L."/>
            <person name="Kazmierczak K.M."/>
            <person name="Andrzejewski T.M."/>
            <person name="Davidsen T.M."/>
            <person name="Wayne K.J."/>
            <person name="Tettelin H."/>
            <person name="Glass J.I."/>
            <person name="Rusch D."/>
            <person name="Podicherti R."/>
            <person name="Tsui H.-C.T."/>
            <person name="Winkler M.E."/>
        </authorList>
    </citation>
    <scope>NUCLEOTIDE SEQUENCE</scope>
</reference>
<protein>
    <recommendedName>
        <fullName evidence="2">S9 family peptidase</fullName>
    </recommendedName>
</protein>
<evidence type="ECO:0000313" key="1">
    <source>
        <dbReference type="EMBL" id="SVC22816.1"/>
    </source>
</evidence>
<organism evidence="1">
    <name type="scientific">marine metagenome</name>
    <dbReference type="NCBI Taxonomy" id="408172"/>
    <lineage>
        <taxon>unclassified sequences</taxon>
        <taxon>metagenomes</taxon>
        <taxon>ecological metagenomes</taxon>
    </lineage>
</organism>
<name>A0A382KFI4_9ZZZZ</name>